<evidence type="ECO:0000259" key="9">
    <source>
        <dbReference type="PROSITE" id="PS50109"/>
    </source>
</evidence>
<evidence type="ECO:0000256" key="4">
    <source>
        <dbReference type="ARBA" id="ARBA00022553"/>
    </source>
</evidence>
<dbReference type="PANTHER" id="PTHR45453:SF1">
    <property type="entry name" value="PHOSPHATE REGULON SENSOR PROTEIN PHOR"/>
    <property type="match status" value="1"/>
</dbReference>
<dbReference type="SUPFAM" id="SSF55874">
    <property type="entry name" value="ATPase domain of HSP90 chaperone/DNA topoisomerase II/histidine kinase"/>
    <property type="match status" value="1"/>
</dbReference>
<gene>
    <name evidence="10" type="ORF">K8V82_05605</name>
</gene>
<evidence type="ECO:0000313" key="10">
    <source>
        <dbReference type="EMBL" id="HJF94252.1"/>
    </source>
</evidence>
<evidence type="ECO:0000256" key="3">
    <source>
        <dbReference type="ARBA" id="ARBA00012438"/>
    </source>
</evidence>
<dbReference type="SUPFAM" id="SSF47384">
    <property type="entry name" value="Homodimeric domain of signal transducing histidine kinase"/>
    <property type="match status" value="1"/>
</dbReference>
<dbReference type="InterPro" id="IPR003661">
    <property type="entry name" value="HisK_dim/P_dom"/>
</dbReference>
<dbReference type="Gene3D" id="1.10.287.130">
    <property type="match status" value="1"/>
</dbReference>
<evidence type="ECO:0000256" key="7">
    <source>
        <dbReference type="ARBA" id="ARBA00023012"/>
    </source>
</evidence>
<reference evidence="10" key="2">
    <citation type="submission" date="2021-09" db="EMBL/GenBank/DDBJ databases">
        <authorList>
            <person name="Gilroy R."/>
        </authorList>
    </citation>
    <scope>NUCLEOTIDE SEQUENCE</scope>
    <source>
        <strain evidence="10">ChiSjej5B23-16112</strain>
    </source>
</reference>
<keyword evidence="7" id="KW-0902">Two-component regulatory system</keyword>
<dbReference type="RefSeq" id="WP_281725128.1">
    <property type="nucleotide sequence ID" value="NZ_CALKQL010000020.1"/>
</dbReference>
<dbReference type="PANTHER" id="PTHR45453">
    <property type="entry name" value="PHOSPHATE REGULON SENSOR PROTEIN PHOR"/>
    <property type="match status" value="1"/>
</dbReference>
<comment type="catalytic activity">
    <reaction evidence="1">
        <text>ATP + protein L-histidine = ADP + protein N-phospho-L-histidine.</text>
        <dbReference type="EC" id="2.7.13.3"/>
    </reaction>
</comment>
<keyword evidence="4" id="KW-0597">Phosphoprotein</keyword>
<dbReference type="PRINTS" id="PR00344">
    <property type="entry name" value="BCTRLSENSOR"/>
</dbReference>
<comment type="subcellular location">
    <subcellularLocation>
        <location evidence="2">Membrane</location>
    </subcellularLocation>
</comment>
<evidence type="ECO:0000256" key="8">
    <source>
        <dbReference type="SAM" id="Phobius"/>
    </source>
</evidence>
<evidence type="ECO:0000313" key="11">
    <source>
        <dbReference type="Proteomes" id="UP000769156"/>
    </source>
</evidence>
<keyword evidence="5" id="KW-0808">Transferase</keyword>
<name>A0A921I2S2_9FIRM</name>
<keyword evidence="8" id="KW-0472">Membrane</keyword>
<dbReference type="EC" id="2.7.13.3" evidence="3"/>
<dbReference type="AlphaFoldDB" id="A0A921I2S2"/>
<dbReference type="InterPro" id="IPR003594">
    <property type="entry name" value="HATPase_dom"/>
</dbReference>
<reference evidence="10" key="1">
    <citation type="journal article" date="2021" name="PeerJ">
        <title>Extensive microbial diversity within the chicken gut microbiome revealed by metagenomics and culture.</title>
        <authorList>
            <person name="Gilroy R."/>
            <person name="Ravi A."/>
            <person name="Getino M."/>
            <person name="Pursley I."/>
            <person name="Horton D.L."/>
            <person name="Alikhan N.F."/>
            <person name="Baker D."/>
            <person name="Gharbi K."/>
            <person name="Hall N."/>
            <person name="Watson M."/>
            <person name="Adriaenssens E.M."/>
            <person name="Foster-Nyarko E."/>
            <person name="Jarju S."/>
            <person name="Secka A."/>
            <person name="Antonio M."/>
            <person name="Oren A."/>
            <person name="Chaudhuri R.R."/>
            <person name="La Ragione R."/>
            <person name="Hildebrand F."/>
            <person name="Pallen M.J."/>
        </authorList>
    </citation>
    <scope>NUCLEOTIDE SEQUENCE</scope>
    <source>
        <strain evidence="10">ChiSjej5B23-16112</strain>
    </source>
</reference>
<evidence type="ECO:0000256" key="6">
    <source>
        <dbReference type="ARBA" id="ARBA00022777"/>
    </source>
</evidence>
<dbReference type="GO" id="GO:0004721">
    <property type="term" value="F:phosphoprotein phosphatase activity"/>
    <property type="evidence" value="ECO:0007669"/>
    <property type="project" value="TreeGrafter"/>
</dbReference>
<keyword evidence="6 10" id="KW-0418">Kinase</keyword>
<dbReference type="PROSITE" id="PS50109">
    <property type="entry name" value="HIS_KIN"/>
    <property type="match status" value="1"/>
</dbReference>
<dbReference type="InterPro" id="IPR050351">
    <property type="entry name" value="BphY/WalK/GraS-like"/>
</dbReference>
<dbReference type="Pfam" id="PF02518">
    <property type="entry name" value="HATPase_c"/>
    <property type="match status" value="1"/>
</dbReference>
<keyword evidence="8" id="KW-0812">Transmembrane</keyword>
<dbReference type="Pfam" id="PF00512">
    <property type="entry name" value="HisKA"/>
    <property type="match status" value="1"/>
</dbReference>
<dbReference type="Gene3D" id="3.30.565.10">
    <property type="entry name" value="Histidine kinase-like ATPase, C-terminal domain"/>
    <property type="match status" value="1"/>
</dbReference>
<dbReference type="GO" id="GO:0005886">
    <property type="term" value="C:plasma membrane"/>
    <property type="evidence" value="ECO:0007669"/>
    <property type="project" value="TreeGrafter"/>
</dbReference>
<feature type="domain" description="Histidine kinase" evidence="9">
    <location>
        <begin position="93"/>
        <end position="310"/>
    </location>
</feature>
<protein>
    <recommendedName>
        <fullName evidence="3">histidine kinase</fullName>
        <ecNumber evidence="3">2.7.13.3</ecNumber>
    </recommendedName>
</protein>
<dbReference type="InterPro" id="IPR004358">
    <property type="entry name" value="Sig_transdc_His_kin-like_C"/>
</dbReference>
<dbReference type="SMART" id="SM00388">
    <property type="entry name" value="HisKA"/>
    <property type="match status" value="1"/>
</dbReference>
<dbReference type="CDD" id="cd00082">
    <property type="entry name" value="HisKA"/>
    <property type="match status" value="1"/>
</dbReference>
<dbReference type="InterPro" id="IPR036097">
    <property type="entry name" value="HisK_dim/P_sf"/>
</dbReference>
<evidence type="ECO:0000256" key="2">
    <source>
        <dbReference type="ARBA" id="ARBA00004370"/>
    </source>
</evidence>
<dbReference type="EMBL" id="DYVY01000090">
    <property type="protein sequence ID" value="HJF94252.1"/>
    <property type="molecule type" value="Genomic_DNA"/>
</dbReference>
<dbReference type="GO" id="GO:0000155">
    <property type="term" value="F:phosphorelay sensor kinase activity"/>
    <property type="evidence" value="ECO:0007669"/>
    <property type="project" value="InterPro"/>
</dbReference>
<evidence type="ECO:0000256" key="1">
    <source>
        <dbReference type="ARBA" id="ARBA00000085"/>
    </source>
</evidence>
<dbReference type="InterPro" id="IPR036890">
    <property type="entry name" value="HATPase_C_sf"/>
</dbReference>
<keyword evidence="8" id="KW-1133">Transmembrane helix</keyword>
<evidence type="ECO:0000256" key="5">
    <source>
        <dbReference type="ARBA" id="ARBA00022679"/>
    </source>
</evidence>
<dbReference type="InterPro" id="IPR005467">
    <property type="entry name" value="His_kinase_dom"/>
</dbReference>
<dbReference type="GO" id="GO:0016036">
    <property type="term" value="P:cellular response to phosphate starvation"/>
    <property type="evidence" value="ECO:0007669"/>
    <property type="project" value="TreeGrafter"/>
</dbReference>
<comment type="caution">
    <text evidence="10">The sequence shown here is derived from an EMBL/GenBank/DDBJ whole genome shotgun (WGS) entry which is preliminary data.</text>
</comment>
<dbReference type="Proteomes" id="UP000769156">
    <property type="component" value="Unassembled WGS sequence"/>
</dbReference>
<accession>A0A921I2S2</accession>
<feature type="transmembrane region" description="Helical" evidence="8">
    <location>
        <begin position="6"/>
        <end position="23"/>
    </location>
</feature>
<dbReference type="SMART" id="SM00387">
    <property type="entry name" value="HATPase_c"/>
    <property type="match status" value="1"/>
</dbReference>
<proteinExistence type="predicted"/>
<organism evidence="10 11">
    <name type="scientific">Lachnoclostridium phocaeense</name>
    <dbReference type="NCBI Taxonomy" id="1871021"/>
    <lineage>
        <taxon>Bacteria</taxon>
        <taxon>Bacillati</taxon>
        <taxon>Bacillota</taxon>
        <taxon>Clostridia</taxon>
        <taxon>Lachnospirales</taxon>
        <taxon>Lachnospiraceae</taxon>
    </lineage>
</organism>
<sequence>MWLWMAAGAVIGAGGTLPLVLYIQRKRRAAELEALSGLIKDVLDEKEIQETGAGEETLYARMEHMLVRIQRMSRGRQQELEESRSRIQKLITEIAHQMRTPLANAGTYLELLEGELSDRKLPADSPAPFYLDAVRASQEKLRFLTEEFIKMSRLENRMIRIRKEETDIGGTLECALDRLHMAAKKKELTICAQIPEGLSCPHDPGWLGEALWNVLDNSVKYSHEKGRIWVEASQSEMYLTIRVADEGIGMEEGEETLVFQRFYRGRRTTSFEGFGIGLYLAREIILQHDGFMTIRRREPGVEVKICLPVV</sequence>